<dbReference type="Proteomes" id="UP000251960">
    <property type="component" value="Chromosome 5"/>
</dbReference>
<name>A0A3L6ETR3_MAIZE</name>
<dbReference type="EMBL" id="NCVQ01000006">
    <property type="protein sequence ID" value="PWZ24366.1"/>
    <property type="molecule type" value="Genomic_DNA"/>
</dbReference>
<comment type="caution">
    <text evidence="1">The sequence shown here is derived from an EMBL/GenBank/DDBJ whole genome shotgun (WGS) entry which is preliminary data.</text>
</comment>
<gene>
    <name evidence="1" type="ORF">Zm00014a_004258</name>
</gene>
<proteinExistence type="predicted"/>
<evidence type="ECO:0000313" key="1">
    <source>
        <dbReference type="EMBL" id="PWZ24366.1"/>
    </source>
</evidence>
<protein>
    <submittedName>
        <fullName evidence="1">Uncharacterized protein</fullName>
    </submittedName>
</protein>
<sequence length="8" mass="993">MCTNKRQI</sequence>
<accession>A0A3L6ETR3</accession>
<organism evidence="1">
    <name type="scientific">Zea mays</name>
    <name type="common">Maize</name>
    <dbReference type="NCBI Taxonomy" id="4577"/>
    <lineage>
        <taxon>Eukaryota</taxon>
        <taxon>Viridiplantae</taxon>
        <taxon>Streptophyta</taxon>
        <taxon>Embryophyta</taxon>
        <taxon>Tracheophyta</taxon>
        <taxon>Spermatophyta</taxon>
        <taxon>Magnoliopsida</taxon>
        <taxon>Liliopsida</taxon>
        <taxon>Poales</taxon>
        <taxon>Poaceae</taxon>
        <taxon>PACMAD clade</taxon>
        <taxon>Panicoideae</taxon>
        <taxon>Andropogonodae</taxon>
        <taxon>Andropogoneae</taxon>
        <taxon>Tripsacinae</taxon>
        <taxon>Zea</taxon>
    </lineage>
</organism>
<reference evidence="1" key="1">
    <citation type="journal article" date="2018" name="Nat. Genet.">
        <title>Extensive intraspecific gene order and gene structural variations between Mo17 and other maize genomes.</title>
        <authorList>
            <person name="Sun S."/>
            <person name="Zhou Y."/>
            <person name="Chen J."/>
            <person name="Shi J."/>
            <person name="Zhao H."/>
            <person name="Zhao H."/>
            <person name="Song W."/>
            <person name="Zhang M."/>
            <person name="Cui Y."/>
            <person name="Dong X."/>
            <person name="Liu H."/>
            <person name="Ma X."/>
            <person name="Jiao Y."/>
            <person name="Wang B."/>
            <person name="Wei X."/>
            <person name="Stein J.C."/>
            <person name="Glaubitz J.C."/>
            <person name="Lu F."/>
            <person name="Yu G."/>
            <person name="Liang C."/>
            <person name="Fengler K."/>
            <person name="Li B."/>
            <person name="Rafalski A."/>
            <person name="Schnable P.S."/>
            <person name="Ware D.H."/>
            <person name="Buckler E.S."/>
            <person name="Lai J."/>
        </authorList>
    </citation>
    <scope>NUCLEOTIDE SEQUENCE [LARGE SCALE GENOMIC DNA]</scope>
    <source>
        <tissue evidence="1">Seedling</tissue>
    </source>
</reference>